<evidence type="ECO:0008006" key="9">
    <source>
        <dbReference type="Google" id="ProtNLM"/>
    </source>
</evidence>
<keyword evidence="4" id="KW-1133">Transmembrane helix</keyword>
<keyword evidence="1" id="KW-0732">Signal</keyword>
<keyword evidence="4" id="KW-0812">Transmembrane</keyword>
<dbReference type="InterPro" id="IPR018392">
    <property type="entry name" value="LysM"/>
</dbReference>
<dbReference type="PROSITE" id="PS51782">
    <property type="entry name" value="LYSM"/>
    <property type="match status" value="2"/>
</dbReference>
<organism evidence="7 8">
    <name type="scientific">Candidatus Nealsonbacteria bacterium CG23_combo_of_CG06-09_8_20_14_all_39_17</name>
    <dbReference type="NCBI Taxonomy" id="1974722"/>
    <lineage>
        <taxon>Bacteria</taxon>
        <taxon>Candidatus Nealsoniibacteriota</taxon>
    </lineage>
</organism>
<evidence type="ECO:0000256" key="1">
    <source>
        <dbReference type="ARBA" id="ARBA00022729"/>
    </source>
</evidence>
<keyword evidence="2" id="KW-0378">Hydrolase</keyword>
<dbReference type="SUPFAM" id="SSF54106">
    <property type="entry name" value="LysM domain"/>
    <property type="match status" value="2"/>
</dbReference>
<feature type="domain" description="LysM" evidence="6">
    <location>
        <begin position="135"/>
        <end position="178"/>
    </location>
</feature>
<feature type="domain" description="Peptidase C51" evidence="5">
    <location>
        <begin position="242"/>
        <end position="363"/>
    </location>
</feature>
<dbReference type="AlphaFoldDB" id="A0A2G9YV28"/>
<dbReference type="InterPro" id="IPR007921">
    <property type="entry name" value="CHAP_dom"/>
</dbReference>
<dbReference type="GO" id="GO:0016787">
    <property type="term" value="F:hydrolase activity"/>
    <property type="evidence" value="ECO:0007669"/>
    <property type="project" value="UniProtKB-KW"/>
</dbReference>
<keyword evidence="4" id="KW-0472">Membrane</keyword>
<dbReference type="CDD" id="cd00118">
    <property type="entry name" value="LysM"/>
    <property type="match status" value="2"/>
</dbReference>
<keyword evidence="3" id="KW-0961">Cell wall biogenesis/degradation</keyword>
<feature type="domain" description="LysM" evidence="6">
    <location>
        <begin position="184"/>
        <end position="228"/>
    </location>
</feature>
<dbReference type="SUPFAM" id="SSF54001">
    <property type="entry name" value="Cysteine proteinases"/>
    <property type="match status" value="1"/>
</dbReference>
<feature type="transmembrane region" description="Helical" evidence="4">
    <location>
        <begin position="21"/>
        <end position="42"/>
    </location>
</feature>
<evidence type="ECO:0000256" key="2">
    <source>
        <dbReference type="ARBA" id="ARBA00022801"/>
    </source>
</evidence>
<protein>
    <recommendedName>
        <fullName evidence="9">LysM domain-containing protein</fullName>
    </recommendedName>
</protein>
<accession>A0A2G9YV28</accession>
<proteinExistence type="predicted"/>
<dbReference type="SMART" id="SM00257">
    <property type="entry name" value="LysM"/>
    <property type="match status" value="2"/>
</dbReference>
<reference evidence="7 8" key="1">
    <citation type="submission" date="2017-09" db="EMBL/GenBank/DDBJ databases">
        <title>Depth-based differentiation of microbial function through sediment-hosted aquifers and enrichment of novel symbionts in the deep terrestrial subsurface.</title>
        <authorList>
            <person name="Probst A.J."/>
            <person name="Ladd B."/>
            <person name="Jarett J.K."/>
            <person name="Geller-Mcgrath D.E."/>
            <person name="Sieber C.M."/>
            <person name="Emerson J.B."/>
            <person name="Anantharaman K."/>
            <person name="Thomas B.C."/>
            <person name="Malmstrom R."/>
            <person name="Stieglmeier M."/>
            <person name="Klingl A."/>
            <person name="Woyke T."/>
            <person name="Ryan C.M."/>
            <person name="Banfield J.F."/>
        </authorList>
    </citation>
    <scope>NUCLEOTIDE SEQUENCE [LARGE SCALE GENOMIC DNA]</scope>
    <source>
        <strain evidence="7">CG23_combo_of_CG06-09_8_20_14_all_39_17</strain>
    </source>
</reference>
<dbReference type="InterPro" id="IPR038765">
    <property type="entry name" value="Papain-like_cys_pep_sf"/>
</dbReference>
<evidence type="ECO:0000256" key="4">
    <source>
        <dbReference type="SAM" id="Phobius"/>
    </source>
</evidence>
<comment type="caution">
    <text evidence="7">The sequence shown here is derived from an EMBL/GenBank/DDBJ whole genome shotgun (WGS) entry which is preliminary data.</text>
</comment>
<dbReference type="Pfam" id="PF01476">
    <property type="entry name" value="LysM"/>
    <property type="match status" value="2"/>
</dbReference>
<dbReference type="Proteomes" id="UP000229976">
    <property type="component" value="Unassembled WGS sequence"/>
</dbReference>
<evidence type="ECO:0000259" key="6">
    <source>
        <dbReference type="PROSITE" id="PS51782"/>
    </source>
</evidence>
<sequence length="363" mass="39379">MSLKISDKKGKYSKKGVAKTPLIYLSLLLFFLLGVFYFSSAFGPVFSSKCVSYLNLFKDSVASEGKEFCFPDADMKPVQGLFLSSSDKFSPEPPDYFLVGGDSVRAVSPAVVITPQVLGDWAGEPVSDGDGKDIIEYAVQEGDSLWSIASSFKISMETLFWANDLKSLTIASGAKFLVLPVTGVMHVAEEGDTVLALAEKYKASREEIVSFNDLYGEESLLRGQVIIVPGGKMGAVSILSAPKTTASSSLSTNNFYGKSHAFPYGQCTWWVAQKRAIGFWGNAKDWINNAVADGFSVCRGSYCVPQIGAVVSLAGHKVYGHVAYVEEVKGDKIVFSEMNYIGLGKMNYRTLKIGSPSIKGYIY</sequence>
<dbReference type="Gene3D" id="3.90.1720.10">
    <property type="entry name" value="endopeptidase domain like (from Nostoc punctiforme)"/>
    <property type="match status" value="1"/>
</dbReference>
<evidence type="ECO:0000313" key="7">
    <source>
        <dbReference type="EMBL" id="PIP22593.1"/>
    </source>
</evidence>
<dbReference type="PANTHER" id="PTHR33734">
    <property type="entry name" value="LYSM DOMAIN-CONTAINING GPI-ANCHORED PROTEIN 2"/>
    <property type="match status" value="1"/>
</dbReference>
<dbReference type="Gene3D" id="3.10.350.10">
    <property type="entry name" value="LysM domain"/>
    <property type="match status" value="2"/>
</dbReference>
<dbReference type="GO" id="GO:0071555">
    <property type="term" value="P:cell wall organization"/>
    <property type="evidence" value="ECO:0007669"/>
    <property type="project" value="UniProtKB-KW"/>
</dbReference>
<dbReference type="PANTHER" id="PTHR33734:SF22">
    <property type="entry name" value="MEMBRANE-BOUND LYTIC MUREIN TRANSGLYCOSYLASE D"/>
    <property type="match status" value="1"/>
</dbReference>
<dbReference type="EMBL" id="PCRO01000037">
    <property type="protein sequence ID" value="PIP22593.1"/>
    <property type="molecule type" value="Genomic_DNA"/>
</dbReference>
<name>A0A2G9YV28_9BACT</name>
<dbReference type="GO" id="GO:0008932">
    <property type="term" value="F:lytic endotransglycosylase activity"/>
    <property type="evidence" value="ECO:0007669"/>
    <property type="project" value="TreeGrafter"/>
</dbReference>
<dbReference type="PROSITE" id="PS50911">
    <property type="entry name" value="CHAP"/>
    <property type="match status" value="1"/>
</dbReference>
<dbReference type="Pfam" id="PF05257">
    <property type="entry name" value="CHAP"/>
    <property type="match status" value="1"/>
</dbReference>
<evidence type="ECO:0000313" key="8">
    <source>
        <dbReference type="Proteomes" id="UP000229976"/>
    </source>
</evidence>
<gene>
    <name evidence="7" type="ORF">COX37_03045</name>
</gene>
<evidence type="ECO:0000256" key="3">
    <source>
        <dbReference type="ARBA" id="ARBA00023316"/>
    </source>
</evidence>
<dbReference type="InterPro" id="IPR036779">
    <property type="entry name" value="LysM_dom_sf"/>
</dbReference>
<evidence type="ECO:0000259" key="5">
    <source>
        <dbReference type="PROSITE" id="PS50911"/>
    </source>
</evidence>